<protein>
    <submittedName>
        <fullName evidence="2">Type IV pilus biogenesis protein PilM</fullName>
    </submittedName>
</protein>
<keyword evidence="3" id="KW-1185">Reference proteome</keyword>
<dbReference type="CDD" id="cd24049">
    <property type="entry name" value="ASKHA_NBD_PilM"/>
    <property type="match status" value="1"/>
</dbReference>
<dbReference type="Proteomes" id="UP000215086">
    <property type="component" value="Chromosome"/>
</dbReference>
<dbReference type="OrthoDB" id="208962at2"/>
<evidence type="ECO:0000313" key="2">
    <source>
        <dbReference type="EMBL" id="ASV75245.1"/>
    </source>
</evidence>
<dbReference type="RefSeq" id="WP_095415365.1">
    <property type="nucleotide sequence ID" value="NZ_CP018477.1"/>
</dbReference>
<dbReference type="InterPro" id="IPR005883">
    <property type="entry name" value="PilM"/>
</dbReference>
<dbReference type="KEGG" id="ttf:THTE_2643"/>
<proteinExistence type="predicted"/>
<dbReference type="EMBL" id="CP018477">
    <property type="protein sequence ID" value="ASV75245.1"/>
    <property type="molecule type" value="Genomic_DNA"/>
</dbReference>
<dbReference type="PANTHER" id="PTHR32432">
    <property type="entry name" value="CELL DIVISION PROTEIN FTSA-RELATED"/>
    <property type="match status" value="1"/>
</dbReference>
<evidence type="ECO:0000313" key="3">
    <source>
        <dbReference type="Proteomes" id="UP000215086"/>
    </source>
</evidence>
<gene>
    <name evidence="2" type="ORF">THTE_2643</name>
</gene>
<dbReference type="Gene3D" id="3.30.1490.300">
    <property type="match status" value="1"/>
</dbReference>
<organism evidence="2 3">
    <name type="scientific">Thermogutta terrifontis</name>
    <dbReference type="NCBI Taxonomy" id="1331910"/>
    <lineage>
        <taxon>Bacteria</taxon>
        <taxon>Pseudomonadati</taxon>
        <taxon>Planctomycetota</taxon>
        <taxon>Planctomycetia</taxon>
        <taxon>Pirellulales</taxon>
        <taxon>Thermoguttaceae</taxon>
        <taxon>Thermogutta</taxon>
    </lineage>
</organism>
<dbReference type="InterPro" id="IPR050696">
    <property type="entry name" value="FtsA/MreB"/>
</dbReference>
<dbReference type="GO" id="GO:0051301">
    <property type="term" value="P:cell division"/>
    <property type="evidence" value="ECO:0007669"/>
    <property type="project" value="InterPro"/>
</dbReference>
<dbReference type="Pfam" id="PF11104">
    <property type="entry name" value="PilM_2"/>
    <property type="match status" value="1"/>
</dbReference>
<feature type="domain" description="SHS2" evidence="1">
    <location>
        <begin position="11"/>
        <end position="174"/>
    </location>
</feature>
<reference evidence="2 3" key="1">
    <citation type="journal article" name="Front. Microbiol.">
        <title>Sugar Metabolism of the First Thermophilic Planctomycete Thermogutta terrifontis: Comparative Genomic and Transcriptomic Approaches.</title>
        <authorList>
            <person name="Elcheninov A.G."/>
            <person name="Menzel P."/>
            <person name="Gudbergsdottir S.R."/>
            <person name="Slesarev A.I."/>
            <person name="Kadnikov V.V."/>
            <person name="Krogh A."/>
            <person name="Bonch-Osmolovskaya E.A."/>
            <person name="Peng X."/>
            <person name="Kublanov I.V."/>
        </authorList>
    </citation>
    <scope>NUCLEOTIDE SEQUENCE [LARGE SCALE GENOMIC DNA]</scope>
    <source>
        <strain evidence="2 3">R1</strain>
    </source>
</reference>
<dbReference type="SMART" id="SM00842">
    <property type="entry name" value="FtsA"/>
    <property type="match status" value="1"/>
</dbReference>
<evidence type="ECO:0000259" key="1">
    <source>
        <dbReference type="SMART" id="SM00842"/>
    </source>
</evidence>
<dbReference type="PANTHER" id="PTHR32432:SF3">
    <property type="entry name" value="ETHANOLAMINE UTILIZATION PROTEIN EUTJ"/>
    <property type="match status" value="1"/>
</dbReference>
<dbReference type="InterPro" id="IPR003494">
    <property type="entry name" value="SHS2_FtsA"/>
</dbReference>
<accession>A0A286RGZ8</accession>
<dbReference type="InterPro" id="IPR043129">
    <property type="entry name" value="ATPase_NBD"/>
</dbReference>
<dbReference type="AlphaFoldDB" id="A0A286RGZ8"/>
<sequence length="371" mass="41842">MFHTLWDRASPIGLDIGTYTVKAVQLNSTRSEVLEAAEVDVPHLPNDLQAAESILAQCIQDLLKRGRFRGRQVVMALGFDEITVQSIRVSPVPGKNIADVVLEEARSRANQELDDVEVRFLPAGIVQQGELQRQEMVLIVAKRGAIDRKLRIAEQAKLVPVAIDAEPLALARAAGRQYRRQSDQSQTMMFVHIGSRATLVVTVRNERLLFAKYFPLGGREFDLTIARQFHIPEDSAKALRRSYGDRRAGNRDPEVVTTVRDTLRPVWNRWLDELSRCFRYCNVTFRGEPPERIVLSGGEATAELQELVSRFFEIPVEILDCFRAIKCASRIAESALWDIALGLALHSGRPQRESLDKVTVEEPSRVSHEVR</sequence>
<name>A0A286RGZ8_9BACT</name>
<dbReference type="SUPFAM" id="SSF53067">
    <property type="entry name" value="Actin-like ATPase domain"/>
    <property type="match status" value="2"/>
</dbReference>
<dbReference type="Gene3D" id="3.30.420.40">
    <property type="match status" value="2"/>
</dbReference>